<dbReference type="Pfam" id="PF21082">
    <property type="entry name" value="MS_channel_3rd"/>
    <property type="match status" value="1"/>
</dbReference>
<dbReference type="GO" id="GO:0008381">
    <property type="term" value="F:mechanosensitive monoatomic ion channel activity"/>
    <property type="evidence" value="ECO:0007669"/>
    <property type="project" value="InterPro"/>
</dbReference>
<keyword evidence="4 7" id="KW-0812">Transmembrane</keyword>
<accession>A0A2T6C694</accession>
<evidence type="ECO:0000256" key="2">
    <source>
        <dbReference type="ARBA" id="ARBA00008017"/>
    </source>
</evidence>
<evidence type="ECO:0000256" key="1">
    <source>
        <dbReference type="ARBA" id="ARBA00004651"/>
    </source>
</evidence>
<evidence type="ECO:0000313" key="12">
    <source>
        <dbReference type="Proteomes" id="UP000244090"/>
    </source>
</evidence>
<dbReference type="Gene3D" id="1.10.287.1260">
    <property type="match status" value="1"/>
</dbReference>
<proteinExistence type="inferred from homology"/>
<gene>
    <name evidence="11" type="ORF">C8N46_101430</name>
</gene>
<keyword evidence="5 7" id="KW-1133">Transmembrane helix</keyword>
<evidence type="ECO:0000256" key="5">
    <source>
        <dbReference type="ARBA" id="ARBA00022989"/>
    </source>
</evidence>
<dbReference type="InterPro" id="IPR011014">
    <property type="entry name" value="MscS_channel_TM-2"/>
</dbReference>
<evidence type="ECO:0000313" key="11">
    <source>
        <dbReference type="EMBL" id="PTX63822.1"/>
    </source>
</evidence>
<dbReference type="GO" id="GO:0005886">
    <property type="term" value="C:plasma membrane"/>
    <property type="evidence" value="ECO:0007669"/>
    <property type="project" value="UniProtKB-SubCell"/>
</dbReference>
<dbReference type="RefSeq" id="WP_108113191.1">
    <property type="nucleotide sequence ID" value="NZ_QBKT01000001.1"/>
</dbReference>
<feature type="transmembrane region" description="Helical" evidence="7">
    <location>
        <begin position="103"/>
        <end position="133"/>
    </location>
</feature>
<dbReference type="Pfam" id="PF05552">
    <property type="entry name" value="MS_channel_1st_1"/>
    <property type="match status" value="1"/>
</dbReference>
<dbReference type="Gene3D" id="2.30.30.60">
    <property type="match status" value="1"/>
</dbReference>
<sequence>MQTGNTTQTSTEDANTATSWLGNFDFKQIIFDYGLKVVAALAILIIGLFIIKMIVRVSKKIMKKRGVDDTLQKFLGSLLSWTLKILLFVIVASQLGIETTSFAAIIGAAGLAIGLALQGSLSNFAGGVLIMIFKPYRIGDFIEAQGVMGTVKEIQIFTTHLNTVGNKLAILPNGAVSNGNIINYSAEEKRRVDLVFGVSYDADIKQTKDVLMKIMTDNDTILKEPAPSVTVLELADSSVNFAVRPWVKTEDYWDVYFYMQENAKIALDAAGIEIPYPHSVEIHKGE</sequence>
<dbReference type="InterPro" id="IPR008910">
    <property type="entry name" value="MSC_TM_helix"/>
</dbReference>
<comment type="caution">
    <text evidence="11">The sequence shown here is derived from an EMBL/GenBank/DDBJ whole genome shotgun (WGS) entry which is preliminary data.</text>
</comment>
<dbReference type="SUPFAM" id="SSF50182">
    <property type="entry name" value="Sm-like ribonucleoproteins"/>
    <property type="match status" value="1"/>
</dbReference>
<dbReference type="InterPro" id="IPR049278">
    <property type="entry name" value="MS_channel_C"/>
</dbReference>
<dbReference type="Gene3D" id="3.30.70.100">
    <property type="match status" value="1"/>
</dbReference>
<dbReference type="AlphaFoldDB" id="A0A2T6C694"/>
<dbReference type="Proteomes" id="UP000244090">
    <property type="component" value="Unassembled WGS sequence"/>
</dbReference>
<evidence type="ECO:0000259" key="10">
    <source>
        <dbReference type="Pfam" id="PF21088"/>
    </source>
</evidence>
<evidence type="ECO:0000256" key="7">
    <source>
        <dbReference type="SAM" id="Phobius"/>
    </source>
</evidence>
<feature type="transmembrane region" description="Helical" evidence="7">
    <location>
        <begin position="33"/>
        <end position="55"/>
    </location>
</feature>
<keyword evidence="6 7" id="KW-0472">Membrane</keyword>
<feature type="domain" description="Mechanosensitive ion channel MscS C-terminal" evidence="9">
    <location>
        <begin position="192"/>
        <end position="274"/>
    </location>
</feature>
<dbReference type="SUPFAM" id="SSF82861">
    <property type="entry name" value="Mechanosensitive channel protein MscS (YggB), transmembrane region"/>
    <property type="match status" value="1"/>
</dbReference>
<dbReference type="InterPro" id="IPR049142">
    <property type="entry name" value="MS_channel_1st"/>
</dbReference>
<feature type="transmembrane region" description="Helical" evidence="7">
    <location>
        <begin position="75"/>
        <end position="97"/>
    </location>
</feature>
<comment type="similarity">
    <text evidence="2">Belongs to the MscS (TC 1.A.23) family.</text>
</comment>
<evidence type="ECO:0000259" key="9">
    <source>
        <dbReference type="Pfam" id="PF21082"/>
    </source>
</evidence>
<evidence type="ECO:0000256" key="6">
    <source>
        <dbReference type="ARBA" id="ARBA00023136"/>
    </source>
</evidence>
<protein>
    <submittedName>
        <fullName evidence="11">Small conductance mechanosensitive channel</fullName>
    </submittedName>
</protein>
<dbReference type="Pfam" id="PF00924">
    <property type="entry name" value="MS_channel_2nd"/>
    <property type="match status" value="1"/>
</dbReference>
<dbReference type="InterPro" id="IPR045275">
    <property type="entry name" value="MscS_archaea/bacteria_type"/>
</dbReference>
<dbReference type="InterPro" id="IPR023408">
    <property type="entry name" value="MscS_beta-dom_sf"/>
</dbReference>
<evidence type="ECO:0000256" key="4">
    <source>
        <dbReference type="ARBA" id="ARBA00022692"/>
    </source>
</evidence>
<keyword evidence="12" id="KW-1185">Reference proteome</keyword>
<feature type="domain" description="Mechanosensitive ion channel MscS" evidence="8">
    <location>
        <begin position="120"/>
        <end position="185"/>
    </location>
</feature>
<dbReference type="InterPro" id="IPR011066">
    <property type="entry name" value="MscS_channel_C_sf"/>
</dbReference>
<dbReference type="PANTHER" id="PTHR30221:SF1">
    <property type="entry name" value="SMALL-CONDUCTANCE MECHANOSENSITIVE CHANNEL"/>
    <property type="match status" value="1"/>
</dbReference>
<feature type="domain" description="Mechanosensitive ion channel transmembrane helices 2/3" evidence="10">
    <location>
        <begin position="85"/>
        <end position="118"/>
    </location>
</feature>
<dbReference type="InterPro" id="IPR010920">
    <property type="entry name" value="LSM_dom_sf"/>
</dbReference>
<dbReference type="Pfam" id="PF21088">
    <property type="entry name" value="MS_channel_1st"/>
    <property type="match status" value="1"/>
</dbReference>
<dbReference type="InterPro" id="IPR006685">
    <property type="entry name" value="MscS_channel_2nd"/>
</dbReference>
<evidence type="ECO:0000256" key="3">
    <source>
        <dbReference type="ARBA" id="ARBA00022475"/>
    </source>
</evidence>
<organism evidence="11 12">
    <name type="scientific">Kordia periserrulae</name>
    <dbReference type="NCBI Taxonomy" id="701523"/>
    <lineage>
        <taxon>Bacteria</taxon>
        <taxon>Pseudomonadati</taxon>
        <taxon>Bacteroidota</taxon>
        <taxon>Flavobacteriia</taxon>
        <taxon>Flavobacteriales</taxon>
        <taxon>Flavobacteriaceae</taxon>
        <taxon>Kordia</taxon>
    </lineage>
</organism>
<name>A0A2T6C694_9FLAO</name>
<dbReference type="PANTHER" id="PTHR30221">
    <property type="entry name" value="SMALL-CONDUCTANCE MECHANOSENSITIVE CHANNEL"/>
    <property type="match status" value="1"/>
</dbReference>
<dbReference type="OrthoDB" id="9809206at2"/>
<keyword evidence="3" id="KW-1003">Cell membrane</keyword>
<evidence type="ECO:0000259" key="8">
    <source>
        <dbReference type="Pfam" id="PF00924"/>
    </source>
</evidence>
<dbReference type="SUPFAM" id="SSF82689">
    <property type="entry name" value="Mechanosensitive channel protein MscS (YggB), C-terminal domain"/>
    <property type="match status" value="1"/>
</dbReference>
<reference evidence="11 12" key="1">
    <citation type="submission" date="2018-04" db="EMBL/GenBank/DDBJ databases">
        <title>Genomic Encyclopedia of Archaeal and Bacterial Type Strains, Phase II (KMG-II): from individual species to whole genera.</title>
        <authorList>
            <person name="Goeker M."/>
        </authorList>
    </citation>
    <scope>NUCLEOTIDE SEQUENCE [LARGE SCALE GENOMIC DNA]</scope>
    <source>
        <strain evidence="11 12">DSM 25731</strain>
    </source>
</reference>
<comment type="subcellular location">
    <subcellularLocation>
        <location evidence="1">Cell membrane</location>
        <topology evidence="1">Multi-pass membrane protein</topology>
    </subcellularLocation>
</comment>
<dbReference type="EMBL" id="QBKT01000001">
    <property type="protein sequence ID" value="PTX63822.1"/>
    <property type="molecule type" value="Genomic_DNA"/>
</dbReference>